<evidence type="ECO:0000313" key="2">
    <source>
        <dbReference type="Proteomes" id="UP001431783"/>
    </source>
</evidence>
<sequence length="264" mass="30525">MEPQLSYNFELPGTGNIYEVYDLNKLPAILNVDHAVEEINMTALNDYMLGNSLVSSDGDKILREDAALQRLSLAYENLHTVPNIVVEELADSIQILDISNNRIDDLSFLSKMKKLTSLICDHNSLTSRSELPFLPNLELLWMNYCKIAQLYPWCRNLRGSCPNLKYLSLMGNPAVPSYISSNEFYEYIQYRYFLISLFPRLIHLDEKKITIEERKEAERLYQRPLIDKLLPNANNFLRKTTEKLSDIFSSTPSEFKRNEGNSII</sequence>
<dbReference type="PANTHER" id="PTHR46282">
    <property type="entry name" value="LEUCINE-RICH MELANOCYTE DIFFERENTIATION-ASSOCIATED PROTEIN"/>
    <property type="match status" value="1"/>
</dbReference>
<name>A0AAW1UPC2_9CUCU</name>
<dbReference type="Pfam" id="PF14580">
    <property type="entry name" value="LRR_9"/>
    <property type="match status" value="1"/>
</dbReference>
<protein>
    <recommendedName>
        <fullName evidence="3">Leucine-rich melanocyte differentiation-associated protein-like</fullName>
    </recommendedName>
</protein>
<proteinExistence type="predicted"/>
<dbReference type="EMBL" id="JARQZJ010000093">
    <property type="protein sequence ID" value="KAK9884663.1"/>
    <property type="molecule type" value="Genomic_DNA"/>
</dbReference>
<organism evidence="1 2">
    <name type="scientific">Henosepilachna vigintioctopunctata</name>
    <dbReference type="NCBI Taxonomy" id="420089"/>
    <lineage>
        <taxon>Eukaryota</taxon>
        <taxon>Metazoa</taxon>
        <taxon>Ecdysozoa</taxon>
        <taxon>Arthropoda</taxon>
        <taxon>Hexapoda</taxon>
        <taxon>Insecta</taxon>
        <taxon>Pterygota</taxon>
        <taxon>Neoptera</taxon>
        <taxon>Endopterygota</taxon>
        <taxon>Coleoptera</taxon>
        <taxon>Polyphaga</taxon>
        <taxon>Cucujiformia</taxon>
        <taxon>Coccinelloidea</taxon>
        <taxon>Coccinellidae</taxon>
        <taxon>Epilachninae</taxon>
        <taxon>Epilachnini</taxon>
        <taxon>Henosepilachna</taxon>
    </lineage>
</organism>
<dbReference type="PANTHER" id="PTHR46282:SF1">
    <property type="entry name" value="LEUCINE-RICH REPEAT-CONTAINING PROTEIN 72-LIKE"/>
    <property type="match status" value="1"/>
</dbReference>
<reference evidence="1 2" key="1">
    <citation type="submission" date="2023-03" db="EMBL/GenBank/DDBJ databases">
        <title>Genome insight into feeding habits of ladybird beetles.</title>
        <authorList>
            <person name="Li H.-S."/>
            <person name="Huang Y.-H."/>
            <person name="Pang H."/>
        </authorList>
    </citation>
    <scope>NUCLEOTIDE SEQUENCE [LARGE SCALE GENOMIC DNA]</scope>
    <source>
        <strain evidence="1">SYSU_2023b</strain>
        <tissue evidence="1">Whole body</tissue>
    </source>
</reference>
<gene>
    <name evidence="1" type="ORF">WA026_007506</name>
</gene>
<dbReference type="InterPro" id="IPR001611">
    <property type="entry name" value="Leu-rich_rpt"/>
</dbReference>
<evidence type="ECO:0000313" key="1">
    <source>
        <dbReference type="EMBL" id="KAK9884663.1"/>
    </source>
</evidence>
<keyword evidence="2" id="KW-1185">Reference proteome</keyword>
<dbReference type="SUPFAM" id="SSF52058">
    <property type="entry name" value="L domain-like"/>
    <property type="match status" value="1"/>
</dbReference>
<dbReference type="PROSITE" id="PS51450">
    <property type="entry name" value="LRR"/>
    <property type="match status" value="1"/>
</dbReference>
<dbReference type="InterPro" id="IPR043313">
    <property type="entry name" value="LRMDA"/>
</dbReference>
<comment type="caution">
    <text evidence="1">The sequence shown here is derived from an EMBL/GenBank/DDBJ whole genome shotgun (WGS) entry which is preliminary data.</text>
</comment>
<dbReference type="Gene3D" id="3.80.10.10">
    <property type="entry name" value="Ribonuclease Inhibitor"/>
    <property type="match status" value="1"/>
</dbReference>
<dbReference type="InterPro" id="IPR032675">
    <property type="entry name" value="LRR_dom_sf"/>
</dbReference>
<dbReference type="Proteomes" id="UP001431783">
    <property type="component" value="Unassembled WGS sequence"/>
</dbReference>
<evidence type="ECO:0008006" key="3">
    <source>
        <dbReference type="Google" id="ProtNLM"/>
    </source>
</evidence>
<accession>A0AAW1UPC2</accession>
<dbReference type="AlphaFoldDB" id="A0AAW1UPC2"/>